<reference evidence="1" key="2">
    <citation type="submission" date="2020-11" db="EMBL/GenBank/DDBJ databases">
        <authorList>
            <person name="McCartney M.A."/>
            <person name="Auch B."/>
            <person name="Kono T."/>
            <person name="Mallez S."/>
            <person name="Becker A."/>
            <person name="Gohl D.M."/>
            <person name="Silverstein K.A.T."/>
            <person name="Koren S."/>
            <person name="Bechman K.B."/>
            <person name="Herman A."/>
            <person name="Abrahante J.E."/>
            <person name="Garbe J."/>
        </authorList>
    </citation>
    <scope>NUCLEOTIDE SEQUENCE</scope>
    <source>
        <strain evidence="1">Duluth1</strain>
        <tissue evidence="1">Whole animal</tissue>
    </source>
</reference>
<dbReference type="AlphaFoldDB" id="A0A9D4HEQ6"/>
<gene>
    <name evidence="1" type="ORF">DPMN_059203</name>
</gene>
<dbReference type="EMBL" id="JAIWYP010000013">
    <property type="protein sequence ID" value="KAH3716480.1"/>
    <property type="molecule type" value="Genomic_DNA"/>
</dbReference>
<reference evidence="1" key="1">
    <citation type="journal article" date="2019" name="bioRxiv">
        <title>The Genome of the Zebra Mussel, Dreissena polymorpha: A Resource for Invasive Species Research.</title>
        <authorList>
            <person name="McCartney M.A."/>
            <person name="Auch B."/>
            <person name="Kono T."/>
            <person name="Mallez S."/>
            <person name="Zhang Y."/>
            <person name="Obille A."/>
            <person name="Becker A."/>
            <person name="Abrahante J.E."/>
            <person name="Garbe J."/>
            <person name="Badalamenti J.P."/>
            <person name="Herman A."/>
            <person name="Mangelson H."/>
            <person name="Liachko I."/>
            <person name="Sullivan S."/>
            <person name="Sone E.D."/>
            <person name="Koren S."/>
            <person name="Silverstein K.A.T."/>
            <person name="Beckman K.B."/>
            <person name="Gohl D.M."/>
        </authorList>
    </citation>
    <scope>NUCLEOTIDE SEQUENCE</scope>
    <source>
        <strain evidence="1">Duluth1</strain>
        <tissue evidence="1">Whole animal</tissue>
    </source>
</reference>
<sequence>MCNRYPDFHMSLTMNRKRMTEVARGADADNGGDMADFMKHKKSTADRHYAVHHQL</sequence>
<proteinExistence type="predicted"/>
<accession>A0A9D4HEQ6</accession>
<protein>
    <submittedName>
        <fullName evidence="1">Uncharacterized protein</fullName>
    </submittedName>
</protein>
<evidence type="ECO:0000313" key="2">
    <source>
        <dbReference type="Proteomes" id="UP000828390"/>
    </source>
</evidence>
<name>A0A9D4HEQ6_DREPO</name>
<comment type="caution">
    <text evidence="1">The sequence shown here is derived from an EMBL/GenBank/DDBJ whole genome shotgun (WGS) entry which is preliminary data.</text>
</comment>
<dbReference type="Proteomes" id="UP000828390">
    <property type="component" value="Unassembled WGS sequence"/>
</dbReference>
<evidence type="ECO:0000313" key="1">
    <source>
        <dbReference type="EMBL" id="KAH3716480.1"/>
    </source>
</evidence>
<keyword evidence="2" id="KW-1185">Reference proteome</keyword>
<organism evidence="1 2">
    <name type="scientific">Dreissena polymorpha</name>
    <name type="common">Zebra mussel</name>
    <name type="synonym">Mytilus polymorpha</name>
    <dbReference type="NCBI Taxonomy" id="45954"/>
    <lineage>
        <taxon>Eukaryota</taxon>
        <taxon>Metazoa</taxon>
        <taxon>Spiralia</taxon>
        <taxon>Lophotrochozoa</taxon>
        <taxon>Mollusca</taxon>
        <taxon>Bivalvia</taxon>
        <taxon>Autobranchia</taxon>
        <taxon>Heteroconchia</taxon>
        <taxon>Euheterodonta</taxon>
        <taxon>Imparidentia</taxon>
        <taxon>Neoheterodontei</taxon>
        <taxon>Myida</taxon>
        <taxon>Dreissenoidea</taxon>
        <taxon>Dreissenidae</taxon>
        <taxon>Dreissena</taxon>
    </lineage>
</organism>